<keyword evidence="2" id="KW-0472">Membrane</keyword>
<name>A0A8F1MAA8_9BACT</name>
<evidence type="ECO:0000313" key="3">
    <source>
        <dbReference type="EMBL" id="QWQ31687.1"/>
    </source>
</evidence>
<dbReference type="AlphaFoldDB" id="A0A8F1MAA8"/>
<dbReference type="KEGG" id="mvl:KOY49_01590"/>
<evidence type="ECO:0000256" key="1">
    <source>
        <dbReference type="SAM" id="MobiDB-lite"/>
    </source>
</evidence>
<dbReference type="EMBL" id="CP076459">
    <property type="protein sequence ID" value="QWQ31687.1"/>
    <property type="molecule type" value="Genomic_DNA"/>
</dbReference>
<feature type="compositionally biased region" description="Polar residues" evidence="1">
    <location>
        <begin position="41"/>
        <end position="52"/>
    </location>
</feature>
<proteinExistence type="predicted"/>
<organism evidence="3 4">
    <name type="scientific">Candidatus Minimicrobia vallesae</name>
    <dbReference type="NCBI Taxonomy" id="2841264"/>
    <lineage>
        <taxon>Bacteria</taxon>
        <taxon>Candidatus Saccharimonadota</taxon>
        <taxon>Candidatus Saccharimonadota incertae sedis</taxon>
        <taxon>Candidatus Minimicrobia</taxon>
    </lineage>
</organism>
<dbReference type="Proteomes" id="UP000677117">
    <property type="component" value="Chromosome"/>
</dbReference>
<evidence type="ECO:0000313" key="4">
    <source>
        <dbReference type="Proteomes" id="UP000677117"/>
    </source>
</evidence>
<accession>A0A8F1MAA8</accession>
<keyword evidence="2" id="KW-1133">Transmembrane helix</keyword>
<protein>
    <recommendedName>
        <fullName evidence="5">POTRA domain-containing protein</fullName>
    </recommendedName>
</protein>
<keyword evidence="4" id="KW-1185">Reference proteome</keyword>
<gene>
    <name evidence="3" type="ORF">KOY49_01590</name>
</gene>
<evidence type="ECO:0000256" key="2">
    <source>
        <dbReference type="SAM" id="Phobius"/>
    </source>
</evidence>
<feature type="transmembrane region" description="Helical" evidence="2">
    <location>
        <begin position="74"/>
        <end position="96"/>
    </location>
</feature>
<sequence length="304" mass="35046">MKFPFSKKKSDENLSRREIAARRRTENYDDLPAQSYRRNRTLNSRQTSSPLETSERLETHELVKKRRRVMRKMFATAVSLLVVIFLLFQLTINISIQTPDAKSSSNANKYVSVLNEYYSAHPAERFRFFLNNNDLKQFFLQKAPEVKNIRVEGDFLARSAVKLTFRQPVAQWSSGDKIYFVDDSGVTFEQNYFAAPTVAVRDESGLPTRGGQEVINRQFLSFLGQAVSEFSQHKMNVSEVILPANTVRQVWFKVEGRETQIRMTVDRSAQAQVKQAIATLSYLDNNGAKPGYIDVRVDQRSFYK</sequence>
<keyword evidence="2" id="KW-0812">Transmembrane</keyword>
<reference evidence="3" key="1">
    <citation type="submission" date="2021-06" db="EMBL/GenBank/DDBJ databases">
        <title>An adapted protocol for Saccharibacteria cultivation: two new species join this phylum of Candidate Phyla Radiations.</title>
        <authorList>
            <person name="Ibrahim A."/>
            <person name="Maatouk M."/>
            <person name="Raoult D."/>
            <person name="Bittar F."/>
        </authorList>
    </citation>
    <scope>NUCLEOTIDE SEQUENCE</scope>
    <source>
        <strain evidence="3">IHU2</strain>
    </source>
</reference>
<evidence type="ECO:0008006" key="5">
    <source>
        <dbReference type="Google" id="ProtNLM"/>
    </source>
</evidence>
<feature type="compositionally biased region" description="Basic and acidic residues" evidence="1">
    <location>
        <begin position="8"/>
        <end position="27"/>
    </location>
</feature>
<dbReference type="RefSeq" id="WP_232736437.1">
    <property type="nucleotide sequence ID" value="NZ_CP076459.1"/>
</dbReference>
<feature type="region of interest" description="Disordered" evidence="1">
    <location>
        <begin position="1"/>
        <end position="56"/>
    </location>
</feature>